<reference evidence="1 2" key="1">
    <citation type="submission" date="2021-06" db="EMBL/GenBank/DDBJ databases">
        <title>Bacillus sp. RD4P76, an endophyte from a halophyte.</title>
        <authorList>
            <person name="Sun J.-Q."/>
        </authorList>
    </citation>
    <scope>NUCLEOTIDE SEQUENCE [LARGE SCALE GENOMIC DNA]</scope>
    <source>
        <strain evidence="1 2">JCM 17098</strain>
    </source>
</reference>
<evidence type="ECO:0000313" key="1">
    <source>
        <dbReference type="EMBL" id="MBU9723620.1"/>
    </source>
</evidence>
<keyword evidence="2" id="KW-1185">Reference proteome</keyword>
<dbReference type="Proteomes" id="UP000790580">
    <property type="component" value="Unassembled WGS sequence"/>
</dbReference>
<protein>
    <submittedName>
        <fullName evidence="1">YheC/YheD family protein</fullName>
    </submittedName>
</protein>
<dbReference type="SUPFAM" id="SSF56059">
    <property type="entry name" value="Glutathione synthetase ATP-binding domain-like"/>
    <property type="match status" value="1"/>
</dbReference>
<comment type="caution">
    <text evidence="1">The sequence shown here is derived from an EMBL/GenBank/DDBJ whole genome shotgun (WGS) entry which is preliminary data.</text>
</comment>
<accession>A0ABS6JYF2</accession>
<proteinExistence type="predicted"/>
<gene>
    <name evidence="1" type="ORF">KS407_19565</name>
</gene>
<sequence>MNNDMVASENTYLGILTNSRHLRKLKQNKLSKQTLVGALKKVDIQVYFFTLKKVDFINKNITGVFYNHKTGRWGEKKFPIPHVIYRRTASLNKPKYSRLKKLLKDHKVKRLNYENSFNKWKVYQGLSQLEDMTPYLPVTKRYNSKVGIKKMLKNYTTVYLKAYKSARGKQIMRVKKINSNKFEYSYYSKKLVRKNVRTYKELFNKVDDYFYTDEILMQPGIDLLSYGNRLVDFRAEVQRNGKGNIEIIAISARAGSESSPITTHAFSYPYDYFFKTLMKYDEQEFSLLEKKVKEFLETTYKSIESIYGKCGEIGIDFGIDQEGDIWYIECNSMSAKVSLKKAFGDDGMRMSYVALLEYAKYIANNKGGLI</sequence>
<dbReference type="RefSeq" id="WP_088075942.1">
    <property type="nucleotide sequence ID" value="NZ_JAHQCR010000083.1"/>
</dbReference>
<name>A0ABS6JYF2_9BACI</name>
<dbReference type="EMBL" id="JAHQCR010000083">
    <property type="protein sequence ID" value="MBU9723620.1"/>
    <property type="molecule type" value="Genomic_DNA"/>
</dbReference>
<dbReference type="InterPro" id="IPR026838">
    <property type="entry name" value="YheC/D"/>
</dbReference>
<dbReference type="Pfam" id="PF14398">
    <property type="entry name" value="ATPgrasp_YheCD"/>
    <property type="match status" value="1"/>
</dbReference>
<organism evidence="1 2">
    <name type="scientific">Evansella alkalicola</name>
    <dbReference type="NCBI Taxonomy" id="745819"/>
    <lineage>
        <taxon>Bacteria</taxon>
        <taxon>Bacillati</taxon>
        <taxon>Bacillota</taxon>
        <taxon>Bacilli</taxon>
        <taxon>Bacillales</taxon>
        <taxon>Bacillaceae</taxon>
        <taxon>Evansella</taxon>
    </lineage>
</organism>
<evidence type="ECO:0000313" key="2">
    <source>
        <dbReference type="Proteomes" id="UP000790580"/>
    </source>
</evidence>